<dbReference type="GO" id="GO:0005886">
    <property type="term" value="C:plasma membrane"/>
    <property type="evidence" value="ECO:0007669"/>
    <property type="project" value="TreeGrafter"/>
</dbReference>
<dbReference type="OrthoDB" id="4691307at2759"/>
<dbReference type="SMART" id="SM00369">
    <property type="entry name" value="LRR_TYP"/>
    <property type="match status" value="5"/>
</dbReference>
<dbReference type="SUPFAM" id="SSF52058">
    <property type="entry name" value="L domain-like"/>
    <property type="match status" value="1"/>
</dbReference>
<keyword evidence="2" id="KW-0732">Signal</keyword>
<keyword evidence="3" id="KW-0677">Repeat</keyword>
<reference evidence="6" key="1">
    <citation type="submission" date="2020-08" db="EMBL/GenBank/DDBJ databases">
        <title>Genome sequencing and assembly of the red palm weevil Rhynchophorus ferrugineus.</title>
        <authorList>
            <person name="Dias G.B."/>
            <person name="Bergman C.M."/>
            <person name="Manee M."/>
        </authorList>
    </citation>
    <scope>NUCLEOTIDE SEQUENCE</scope>
    <source>
        <strain evidence="6">AA-2017</strain>
        <tissue evidence="6">Whole larva</tissue>
    </source>
</reference>
<feature type="region of interest" description="Disordered" evidence="4">
    <location>
        <begin position="30"/>
        <end position="55"/>
    </location>
</feature>
<feature type="transmembrane region" description="Helical" evidence="5">
    <location>
        <begin position="404"/>
        <end position="429"/>
    </location>
</feature>
<keyword evidence="5" id="KW-1133">Transmembrane helix</keyword>
<evidence type="ECO:0000313" key="7">
    <source>
        <dbReference type="Proteomes" id="UP000625711"/>
    </source>
</evidence>
<evidence type="ECO:0000256" key="2">
    <source>
        <dbReference type="ARBA" id="ARBA00022729"/>
    </source>
</evidence>
<evidence type="ECO:0000256" key="5">
    <source>
        <dbReference type="SAM" id="Phobius"/>
    </source>
</evidence>
<dbReference type="Pfam" id="PF13855">
    <property type="entry name" value="LRR_8"/>
    <property type="match status" value="2"/>
</dbReference>
<dbReference type="PANTHER" id="PTHR24369:SF210">
    <property type="entry name" value="CHAOPTIN-RELATED"/>
    <property type="match status" value="1"/>
</dbReference>
<name>A0A834I071_RHYFE</name>
<dbReference type="InterPro" id="IPR050541">
    <property type="entry name" value="LRR_TM_domain-containing"/>
</dbReference>
<keyword evidence="5" id="KW-0472">Membrane</keyword>
<protein>
    <submittedName>
        <fullName evidence="6">Uncharacterized protein</fullName>
    </submittedName>
</protein>
<keyword evidence="7" id="KW-1185">Reference proteome</keyword>
<evidence type="ECO:0000256" key="4">
    <source>
        <dbReference type="SAM" id="MobiDB-lite"/>
    </source>
</evidence>
<dbReference type="EMBL" id="JAACXV010014190">
    <property type="protein sequence ID" value="KAF7269751.1"/>
    <property type="molecule type" value="Genomic_DNA"/>
</dbReference>
<dbReference type="InterPro" id="IPR001611">
    <property type="entry name" value="Leu-rich_rpt"/>
</dbReference>
<dbReference type="AlphaFoldDB" id="A0A834I071"/>
<evidence type="ECO:0000256" key="3">
    <source>
        <dbReference type="ARBA" id="ARBA00022737"/>
    </source>
</evidence>
<accession>A0A834I071</accession>
<proteinExistence type="predicted"/>
<dbReference type="PANTHER" id="PTHR24369">
    <property type="entry name" value="ANTIGEN BSP, PUTATIVE-RELATED"/>
    <property type="match status" value="1"/>
</dbReference>
<dbReference type="InterPro" id="IPR003591">
    <property type="entry name" value="Leu-rich_rpt_typical-subtyp"/>
</dbReference>
<dbReference type="InterPro" id="IPR032675">
    <property type="entry name" value="LRR_dom_sf"/>
</dbReference>
<comment type="caution">
    <text evidence="6">The sequence shown here is derived from an EMBL/GenBank/DDBJ whole genome shotgun (WGS) entry which is preliminary data.</text>
</comment>
<keyword evidence="1" id="KW-0433">Leucine-rich repeat</keyword>
<sequence>MKNILINWSELASGLACCQIAGVCVPDRSDRDAGRRRTTVPTPGAKGPKGADVHGSEQAARALIVLSGSFDRSISMNFTKDRMLQVIWYLSIFSGIVCEASDPKEMYVKCPDYCDCDVFEKFNRATCQDQKLVDLELGVPKEAQILDISWNYIKELKDKAFVEQRLTELKLLNISHNKLSHIHFNAFEGMSQLKTLDLSYNAIEYFLENWFVSLSSLEELYLRGNNLKSINKQPLISIKTLRMLDLSSCRIIHLNNDLFSRVPNLWYLDISDNYLTNLRVDIITPLRNLTKFKVENNQFACRDRSFSQIRKYTAENNISYVDPCTIHTKAEFEINDKPMKFQKMMVTDEAFEKPTTENIEKNRWLKINPIDIAINSTSTNTTESTENNEPPKSLFRYILDTSPWLLISLAFFYGFCIGVILMCAINLIMRKPWLQNRTRNVSESRYSDLEYPNMTGGASTTFSRQSKANRFSRIIGIDKYVRQEVASGSDDDELMMNEFISNSTPMQPRKDYE</sequence>
<dbReference type="PROSITE" id="PS51450">
    <property type="entry name" value="LRR"/>
    <property type="match status" value="1"/>
</dbReference>
<dbReference type="Gene3D" id="3.80.10.10">
    <property type="entry name" value="Ribonuclease Inhibitor"/>
    <property type="match status" value="1"/>
</dbReference>
<dbReference type="Proteomes" id="UP000625711">
    <property type="component" value="Unassembled WGS sequence"/>
</dbReference>
<evidence type="ECO:0000256" key="1">
    <source>
        <dbReference type="ARBA" id="ARBA00022614"/>
    </source>
</evidence>
<evidence type="ECO:0000313" key="6">
    <source>
        <dbReference type="EMBL" id="KAF7269751.1"/>
    </source>
</evidence>
<organism evidence="6 7">
    <name type="scientific">Rhynchophorus ferrugineus</name>
    <name type="common">Red palm weevil</name>
    <name type="synonym">Curculio ferrugineus</name>
    <dbReference type="NCBI Taxonomy" id="354439"/>
    <lineage>
        <taxon>Eukaryota</taxon>
        <taxon>Metazoa</taxon>
        <taxon>Ecdysozoa</taxon>
        <taxon>Arthropoda</taxon>
        <taxon>Hexapoda</taxon>
        <taxon>Insecta</taxon>
        <taxon>Pterygota</taxon>
        <taxon>Neoptera</taxon>
        <taxon>Endopterygota</taxon>
        <taxon>Coleoptera</taxon>
        <taxon>Polyphaga</taxon>
        <taxon>Cucujiformia</taxon>
        <taxon>Curculionidae</taxon>
        <taxon>Dryophthorinae</taxon>
        <taxon>Rhynchophorus</taxon>
    </lineage>
</organism>
<keyword evidence="5" id="KW-0812">Transmembrane</keyword>
<gene>
    <name evidence="6" type="ORF">GWI33_017220</name>
</gene>